<keyword evidence="3" id="KW-0804">Transcription</keyword>
<evidence type="ECO:0000256" key="1">
    <source>
        <dbReference type="ARBA" id="ARBA00023015"/>
    </source>
</evidence>
<accession>A0A4R7J1M0</accession>
<reference evidence="5 6" key="1">
    <citation type="submission" date="2019-03" db="EMBL/GenBank/DDBJ databases">
        <title>Genomic Encyclopedia of Archaeal and Bacterial Type Strains, Phase II (KMG-II): from individual species to whole genera.</title>
        <authorList>
            <person name="Goeker M."/>
        </authorList>
    </citation>
    <scope>NUCLEOTIDE SEQUENCE [LARGE SCALE GENOMIC DNA]</scope>
    <source>
        <strain evidence="5 6">DSM 24323</strain>
    </source>
</reference>
<dbReference type="InterPro" id="IPR025996">
    <property type="entry name" value="MT1864/Rv1816-like_C"/>
</dbReference>
<evidence type="ECO:0000313" key="5">
    <source>
        <dbReference type="EMBL" id="TDT31052.1"/>
    </source>
</evidence>
<dbReference type="PANTHER" id="PTHR30055:SF220">
    <property type="entry name" value="TETR-FAMILY REGULATORY PROTEIN"/>
    <property type="match status" value="1"/>
</dbReference>
<comment type="caution">
    <text evidence="5">The sequence shown here is derived from an EMBL/GenBank/DDBJ whole genome shotgun (WGS) entry which is preliminary data.</text>
</comment>
<evidence type="ECO:0000256" key="3">
    <source>
        <dbReference type="ARBA" id="ARBA00023163"/>
    </source>
</evidence>
<name>A0A4R7J1M0_9ACTN</name>
<dbReference type="InterPro" id="IPR050109">
    <property type="entry name" value="HTH-type_TetR-like_transc_reg"/>
</dbReference>
<dbReference type="Gene3D" id="1.10.357.10">
    <property type="entry name" value="Tetracycline Repressor, domain 2"/>
    <property type="match status" value="1"/>
</dbReference>
<dbReference type="InterPro" id="IPR036271">
    <property type="entry name" value="Tet_transcr_reg_TetR-rel_C_sf"/>
</dbReference>
<keyword evidence="1" id="KW-0805">Transcription regulation</keyword>
<sequence>MNQQPNPEPPTTRRPYHHGDLRATLVRTALECLEAGEPYSLRAAAKHVGVSPTAPYKHFADRRALDTAVAIEGFKAISADLAAVLDDVPAEASPLETLTELGVAYVEFALRRPALFRLMFGNETEDSHSDRVRAAQDMHNLLGVALERLFPGAVPPGLAMGLWSLAHGAAFLHLDGKYPPYPAEEVAERVRLGAAAVLCLKLEA</sequence>
<evidence type="ECO:0000259" key="4">
    <source>
        <dbReference type="Pfam" id="PF13305"/>
    </source>
</evidence>
<dbReference type="SUPFAM" id="SSF48498">
    <property type="entry name" value="Tetracyclin repressor-like, C-terminal domain"/>
    <property type="match status" value="1"/>
</dbReference>
<dbReference type="RefSeq" id="WP_133755370.1">
    <property type="nucleotide sequence ID" value="NZ_CP171129.1"/>
</dbReference>
<dbReference type="Pfam" id="PF13305">
    <property type="entry name" value="TetR_C_33"/>
    <property type="match status" value="1"/>
</dbReference>
<evidence type="ECO:0000256" key="2">
    <source>
        <dbReference type="ARBA" id="ARBA00023125"/>
    </source>
</evidence>
<keyword evidence="2" id="KW-0238">DNA-binding</keyword>
<organism evidence="5 6">
    <name type="scientific">Naumannella halotolerans</name>
    <dbReference type="NCBI Taxonomy" id="993414"/>
    <lineage>
        <taxon>Bacteria</taxon>
        <taxon>Bacillati</taxon>
        <taxon>Actinomycetota</taxon>
        <taxon>Actinomycetes</taxon>
        <taxon>Propionibacteriales</taxon>
        <taxon>Propionibacteriaceae</taxon>
        <taxon>Naumannella</taxon>
    </lineage>
</organism>
<proteinExistence type="predicted"/>
<dbReference type="AlphaFoldDB" id="A0A4R7J1M0"/>
<evidence type="ECO:0000313" key="6">
    <source>
        <dbReference type="Proteomes" id="UP000295371"/>
    </source>
</evidence>
<dbReference type="PANTHER" id="PTHR30055">
    <property type="entry name" value="HTH-TYPE TRANSCRIPTIONAL REGULATOR RUTR"/>
    <property type="match status" value="1"/>
</dbReference>
<gene>
    <name evidence="5" type="ORF">CLV29_2464</name>
</gene>
<feature type="domain" description="HTH-type transcriptional regulator MT1864/Rv1816-like C-terminal" evidence="4">
    <location>
        <begin position="98"/>
        <end position="189"/>
    </location>
</feature>
<dbReference type="InterPro" id="IPR009057">
    <property type="entry name" value="Homeodomain-like_sf"/>
</dbReference>
<dbReference type="GO" id="GO:0003700">
    <property type="term" value="F:DNA-binding transcription factor activity"/>
    <property type="evidence" value="ECO:0007669"/>
    <property type="project" value="TreeGrafter"/>
</dbReference>
<dbReference type="EMBL" id="SOAW01000002">
    <property type="protein sequence ID" value="TDT31052.1"/>
    <property type="molecule type" value="Genomic_DNA"/>
</dbReference>
<dbReference type="OrthoDB" id="3173376at2"/>
<keyword evidence="6" id="KW-1185">Reference proteome</keyword>
<dbReference type="GO" id="GO:0000976">
    <property type="term" value="F:transcription cis-regulatory region binding"/>
    <property type="evidence" value="ECO:0007669"/>
    <property type="project" value="TreeGrafter"/>
</dbReference>
<dbReference type="SUPFAM" id="SSF46689">
    <property type="entry name" value="Homeodomain-like"/>
    <property type="match status" value="1"/>
</dbReference>
<dbReference type="Proteomes" id="UP000295371">
    <property type="component" value="Unassembled WGS sequence"/>
</dbReference>
<protein>
    <submittedName>
        <fullName evidence="5">AcrR family transcriptional regulator</fullName>
    </submittedName>
</protein>